<organism evidence="5 6">
    <name type="scientific">Roseovarius pacificus</name>
    <dbReference type="NCBI Taxonomy" id="337701"/>
    <lineage>
        <taxon>Bacteria</taxon>
        <taxon>Pseudomonadati</taxon>
        <taxon>Pseudomonadota</taxon>
        <taxon>Alphaproteobacteria</taxon>
        <taxon>Rhodobacterales</taxon>
        <taxon>Roseobacteraceae</taxon>
        <taxon>Roseovarius</taxon>
    </lineage>
</organism>
<dbReference type="EMBL" id="FRBR01000007">
    <property type="protein sequence ID" value="SHL90837.1"/>
    <property type="molecule type" value="Genomic_DNA"/>
</dbReference>
<protein>
    <submittedName>
        <fullName evidence="5">Membrane fusion protein, multidrug efflux system</fullName>
    </submittedName>
</protein>
<evidence type="ECO:0000313" key="6">
    <source>
        <dbReference type="Proteomes" id="UP000183974"/>
    </source>
</evidence>
<feature type="domain" description="CusB-like beta-barrel" evidence="4">
    <location>
        <begin position="263"/>
        <end position="330"/>
    </location>
</feature>
<sequence length="411" mass="43415">MRLFPILAAIMVSALIYVFVFERDRLTGASPEPADTQSGTAQAQSSEDADDETGKPVGVVAVQSTARTIDSAVILRGQTEAFRQVELRAETAGQVISDPLRKGAFVELGQPLCQLDPGTRESALAEAKSRLSAAHASIPEARARVEEAQSRLEEARINDNAATRLSEEGFASQTRAASTKAALRSAEAAVEAARTGLESARAQIDAAQAGVDTAEKEIERLTISAPFSGLLESDTAELGSLLQPGALCATVIQLDPIQLVGFVPETEVDRVEIGAVAGARLASGGEVQGKVTFLSRQADQTTRTFQVEIRVPNPNLTLRDGQTAEIVISADGTKAHLLPQSALTLNDEGTLGVRLVGSDDLAVFVPVTLLRDVPNGVWLSGLPEQADVIVIGQEYVTDGVRVVPSYQELGQ</sequence>
<dbReference type="Gene3D" id="2.40.420.20">
    <property type="match status" value="1"/>
</dbReference>
<gene>
    <name evidence="5" type="ORF">SAMN05444398_10763</name>
</gene>
<dbReference type="InterPro" id="IPR006143">
    <property type="entry name" value="RND_pump_MFP"/>
</dbReference>
<dbReference type="GO" id="GO:1990281">
    <property type="term" value="C:efflux pump complex"/>
    <property type="evidence" value="ECO:0007669"/>
    <property type="project" value="TreeGrafter"/>
</dbReference>
<feature type="region of interest" description="Disordered" evidence="3">
    <location>
        <begin position="29"/>
        <end position="56"/>
    </location>
</feature>
<evidence type="ECO:0000259" key="4">
    <source>
        <dbReference type="Pfam" id="PF25954"/>
    </source>
</evidence>
<dbReference type="Gene3D" id="2.40.50.100">
    <property type="match status" value="1"/>
</dbReference>
<dbReference type="NCBIfam" id="TIGR01730">
    <property type="entry name" value="RND_mfp"/>
    <property type="match status" value="1"/>
</dbReference>
<dbReference type="Gene3D" id="1.10.287.470">
    <property type="entry name" value="Helix hairpin bin"/>
    <property type="match status" value="1"/>
</dbReference>
<evidence type="ECO:0000256" key="2">
    <source>
        <dbReference type="SAM" id="Coils"/>
    </source>
</evidence>
<dbReference type="Pfam" id="PF25954">
    <property type="entry name" value="Beta-barrel_RND_2"/>
    <property type="match status" value="1"/>
</dbReference>
<proteinExistence type="inferred from homology"/>
<feature type="compositionally biased region" description="Polar residues" evidence="3">
    <location>
        <begin position="35"/>
        <end position="46"/>
    </location>
</feature>
<keyword evidence="6" id="KW-1185">Reference proteome</keyword>
<dbReference type="SUPFAM" id="SSF111369">
    <property type="entry name" value="HlyD-like secretion proteins"/>
    <property type="match status" value="1"/>
</dbReference>
<dbReference type="Proteomes" id="UP000183974">
    <property type="component" value="Unassembled WGS sequence"/>
</dbReference>
<dbReference type="PANTHER" id="PTHR30469">
    <property type="entry name" value="MULTIDRUG RESISTANCE PROTEIN MDTA"/>
    <property type="match status" value="1"/>
</dbReference>
<reference evidence="5 6" key="1">
    <citation type="submission" date="2016-11" db="EMBL/GenBank/DDBJ databases">
        <authorList>
            <person name="Jaros S."/>
            <person name="Januszkiewicz K."/>
            <person name="Wedrychowicz H."/>
        </authorList>
    </citation>
    <scope>NUCLEOTIDE SEQUENCE [LARGE SCALE GENOMIC DNA]</scope>
    <source>
        <strain evidence="5 6">DSM 29589</strain>
    </source>
</reference>
<evidence type="ECO:0000313" key="5">
    <source>
        <dbReference type="EMBL" id="SHL90837.1"/>
    </source>
</evidence>
<feature type="coiled-coil region" evidence="2">
    <location>
        <begin position="138"/>
        <end position="224"/>
    </location>
</feature>
<name>A0A1M7EGJ3_9RHOB</name>
<dbReference type="OrthoDB" id="9806939at2"/>
<dbReference type="PANTHER" id="PTHR30469:SF29">
    <property type="entry name" value="BLR2860 PROTEIN"/>
    <property type="match status" value="1"/>
</dbReference>
<comment type="similarity">
    <text evidence="1">Belongs to the membrane fusion protein (MFP) (TC 8.A.1) family.</text>
</comment>
<dbReference type="STRING" id="337701.SAMN05444398_10763"/>
<dbReference type="AlphaFoldDB" id="A0A1M7EGJ3"/>
<dbReference type="GO" id="GO:0015562">
    <property type="term" value="F:efflux transmembrane transporter activity"/>
    <property type="evidence" value="ECO:0007669"/>
    <property type="project" value="TreeGrafter"/>
</dbReference>
<evidence type="ECO:0000256" key="3">
    <source>
        <dbReference type="SAM" id="MobiDB-lite"/>
    </source>
</evidence>
<evidence type="ECO:0000256" key="1">
    <source>
        <dbReference type="ARBA" id="ARBA00009477"/>
    </source>
</evidence>
<dbReference type="RefSeq" id="WP_073035188.1">
    <property type="nucleotide sequence ID" value="NZ_BMLR01000007.1"/>
</dbReference>
<dbReference type="InterPro" id="IPR058792">
    <property type="entry name" value="Beta-barrel_RND_2"/>
</dbReference>
<dbReference type="Gene3D" id="2.40.30.170">
    <property type="match status" value="1"/>
</dbReference>
<accession>A0A1M7EGJ3</accession>
<keyword evidence="2" id="KW-0175">Coiled coil</keyword>